<sequence>SKLYEANIPKFMHQHISAYFDVADDSNCGFRTIAISIKKPEGFWPDVQEHIYKELCSRKSHYIQLFLEKEKEYNERPVHYFSKLISLTFLPDNILLNRNTSITFAYIFEKQHFIAIKLKPNVPVPPIVKGWEDICTEQSKRWKLLFSTRITHFIEQYKKECEYLQKENIINLIDD</sequence>
<dbReference type="Proteomes" id="UP000789901">
    <property type="component" value="Unassembled WGS sequence"/>
</dbReference>
<protein>
    <submittedName>
        <fullName evidence="1">35523_t:CDS:1</fullName>
    </submittedName>
</protein>
<comment type="caution">
    <text evidence="1">The sequence shown here is derived from an EMBL/GenBank/DDBJ whole genome shotgun (WGS) entry which is preliminary data.</text>
</comment>
<evidence type="ECO:0000313" key="2">
    <source>
        <dbReference type="Proteomes" id="UP000789901"/>
    </source>
</evidence>
<accession>A0ABN7XC94</accession>
<dbReference type="EMBL" id="CAJVQB010111406">
    <property type="protein sequence ID" value="CAG8852385.1"/>
    <property type="molecule type" value="Genomic_DNA"/>
</dbReference>
<reference evidence="1 2" key="1">
    <citation type="submission" date="2021-06" db="EMBL/GenBank/DDBJ databases">
        <authorList>
            <person name="Kallberg Y."/>
            <person name="Tangrot J."/>
            <person name="Rosling A."/>
        </authorList>
    </citation>
    <scope>NUCLEOTIDE SEQUENCE [LARGE SCALE GENOMIC DNA]</scope>
    <source>
        <strain evidence="1 2">120-4 pot B 10/14</strain>
    </source>
</reference>
<evidence type="ECO:0000313" key="1">
    <source>
        <dbReference type="EMBL" id="CAG8852385.1"/>
    </source>
</evidence>
<keyword evidence="2" id="KW-1185">Reference proteome</keyword>
<proteinExistence type="predicted"/>
<feature type="non-terminal residue" evidence="1">
    <location>
        <position position="1"/>
    </location>
</feature>
<organism evidence="1 2">
    <name type="scientific">Gigaspora margarita</name>
    <dbReference type="NCBI Taxonomy" id="4874"/>
    <lineage>
        <taxon>Eukaryota</taxon>
        <taxon>Fungi</taxon>
        <taxon>Fungi incertae sedis</taxon>
        <taxon>Mucoromycota</taxon>
        <taxon>Glomeromycotina</taxon>
        <taxon>Glomeromycetes</taxon>
        <taxon>Diversisporales</taxon>
        <taxon>Gigasporaceae</taxon>
        <taxon>Gigaspora</taxon>
    </lineage>
</organism>
<name>A0ABN7XC94_GIGMA</name>
<gene>
    <name evidence="1" type="ORF">GMARGA_LOCUS41206</name>
</gene>